<feature type="transmembrane region" description="Helical" evidence="8">
    <location>
        <begin position="196"/>
        <end position="214"/>
    </location>
</feature>
<dbReference type="OrthoDB" id="9799209at2"/>
<dbReference type="InterPro" id="IPR022249">
    <property type="entry name" value="DUF3772"/>
</dbReference>
<evidence type="ECO:0000313" key="14">
    <source>
        <dbReference type="Proteomes" id="UP000316225"/>
    </source>
</evidence>
<feature type="region of interest" description="Disordered" evidence="7">
    <location>
        <begin position="781"/>
        <end position="815"/>
    </location>
</feature>
<feature type="transmembrane region" description="Helical" evidence="8">
    <location>
        <begin position="586"/>
        <end position="604"/>
    </location>
</feature>
<keyword evidence="14" id="KW-1185">Reference proteome</keyword>
<evidence type="ECO:0000256" key="8">
    <source>
        <dbReference type="SAM" id="Phobius"/>
    </source>
</evidence>
<feature type="transmembrane region" description="Helical" evidence="8">
    <location>
        <begin position="322"/>
        <end position="343"/>
    </location>
</feature>
<dbReference type="Gene3D" id="1.10.287.1260">
    <property type="match status" value="1"/>
</dbReference>
<dbReference type="InterPro" id="IPR006685">
    <property type="entry name" value="MscS_channel_2nd"/>
</dbReference>
<evidence type="ECO:0000256" key="6">
    <source>
        <dbReference type="ARBA" id="ARBA00023136"/>
    </source>
</evidence>
<feature type="compositionally biased region" description="Basic and acidic residues" evidence="7">
    <location>
        <begin position="806"/>
        <end position="815"/>
    </location>
</feature>
<evidence type="ECO:0000256" key="3">
    <source>
        <dbReference type="ARBA" id="ARBA00022475"/>
    </source>
</evidence>
<keyword evidence="4 8" id="KW-0812">Transmembrane</keyword>
<dbReference type="InterPro" id="IPR049278">
    <property type="entry name" value="MS_channel_C"/>
</dbReference>
<keyword evidence="5 8" id="KW-1133">Transmembrane helix</keyword>
<evidence type="ECO:0000256" key="7">
    <source>
        <dbReference type="SAM" id="MobiDB-lite"/>
    </source>
</evidence>
<dbReference type="PANTHER" id="PTHR30347:SF1">
    <property type="entry name" value="MECHANOSENSITIVE CHANNEL MSCK"/>
    <property type="match status" value="1"/>
</dbReference>
<keyword evidence="9" id="KW-0732">Signal</keyword>
<feature type="transmembrane region" description="Helical" evidence="8">
    <location>
        <begin position="515"/>
        <end position="540"/>
    </location>
</feature>
<dbReference type="InterPro" id="IPR006686">
    <property type="entry name" value="MscS_channel_CS"/>
</dbReference>
<dbReference type="Proteomes" id="UP000316225">
    <property type="component" value="Unassembled WGS sequence"/>
</dbReference>
<keyword evidence="6 8" id="KW-0472">Membrane</keyword>
<dbReference type="GO" id="GO:0005886">
    <property type="term" value="C:plasma membrane"/>
    <property type="evidence" value="ECO:0007669"/>
    <property type="project" value="UniProtKB-SubCell"/>
</dbReference>
<evidence type="ECO:0000256" key="2">
    <source>
        <dbReference type="ARBA" id="ARBA00008017"/>
    </source>
</evidence>
<dbReference type="PANTHER" id="PTHR30347">
    <property type="entry name" value="POTASSIUM CHANNEL RELATED"/>
    <property type="match status" value="1"/>
</dbReference>
<evidence type="ECO:0000256" key="1">
    <source>
        <dbReference type="ARBA" id="ARBA00004651"/>
    </source>
</evidence>
<dbReference type="Pfam" id="PF12607">
    <property type="entry name" value="DUF3772"/>
    <property type="match status" value="1"/>
</dbReference>
<sequence length="815" mass="87548">MNRLVALIFSILLLCAAPLWAQDQPGPDYAAWDKLAGQAEQILESGQANDARLQAIRGEVVKWRDRFSASQGTNSTRIATLKDQIAALGPVPEEGKTESPDIAARRSELNEELSVLQAPGLKAVESYGRADGIIQQIDRTVRERQANALMRLTPTPLNPANWAPAAKDGLAIVLGIYDEAKTNWTNRGGVSGFSDSLPALGGFLLLSIFLLTRGRRWIDSLPERLSNRASDRSRAAVNFLVSLGQIAIPFVGVVMGVVVLLETGLFGDWGRPFIEAVPAAALSVFGGIWLARRLFPTPNSGLTPPLPMPEDVCRKARFRASILALAVGLHQIFGWAILPLSGFQSQSHTTDTIPLRISDASAGVWHFPLILLGSLFLFRLCEILRRLGRYVANENPDYRVRITAFLGTIGRVIAVIAPLLAAVGYVAAANALLWPTATTLGLIGLLILLQDFVGDFYAMALAKGDSEARDSLFPMLIGFVLVILSLPLFVLIWGARTSDLGEAWTKAQGGLSLGGINLSPMVILTFVIVFCVGYALTRFLQGALRSSILPKTKIDAGGQNAITSGIGYLGIGLAALLAVNTAGIDLSSLAIVAGALSVGIGFGMQQVVSNFVSGIILLIERPVTVGDWIDVGGKQGIVKRMSVRATQIQTFDRTDVIVPNSDLITQPVTNWTRGNLSGRIIVPVGVAYGSDTRHVARILQEIAEDQPTVLINPAPFVVFKGFGADALNFEIRAVLSDINGGTGVTSEINHEIAARFAKEGIEMPFPQRDIWLRNPECLHVEPVKLGPPEPEPEKAEPEPSTQGKPPRSDEMAHGA</sequence>
<reference evidence="13 14" key="1">
    <citation type="journal article" date="2015" name="Stand. Genomic Sci.">
        <title>Genomic Encyclopedia of Bacterial and Archaeal Type Strains, Phase III: the genomes of soil and plant-associated and newly described type strains.</title>
        <authorList>
            <person name="Whitman W.B."/>
            <person name="Woyke T."/>
            <person name="Klenk H.P."/>
            <person name="Zhou Y."/>
            <person name="Lilburn T.G."/>
            <person name="Beck B.J."/>
            <person name="De Vos P."/>
            <person name="Vandamme P."/>
            <person name="Eisen J.A."/>
            <person name="Garrity G."/>
            <person name="Hugenholtz P."/>
            <person name="Kyrpides N.C."/>
        </authorList>
    </citation>
    <scope>NUCLEOTIDE SEQUENCE [LARGE SCALE GENOMIC DNA]</scope>
    <source>
        <strain evidence="13 14">CGMCC 1.5364</strain>
    </source>
</reference>
<feature type="chain" id="PRO_5021743956" evidence="9">
    <location>
        <begin position="22"/>
        <end position="815"/>
    </location>
</feature>
<protein>
    <submittedName>
        <fullName evidence="13">Small-conductance mechanosensitive channel</fullName>
    </submittedName>
</protein>
<dbReference type="AlphaFoldDB" id="A0A562NXB7"/>
<dbReference type="InterPro" id="IPR052702">
    <property type="entry name" value="MscS-like_channel"/>
</dbReference>
<comment type="subcellular location">
    <subcellularLocation>
        <location evidence="1">Cell membrane</location>
        <topology evidence="1">Multi-pass membrane protein</topology>
    </subcellularLocation>
</comment>
<organism evidence="13 14">
    <name type="scientific">Paracoccus sulfuroxidans</name>
    <dbReference type="NCBI Taxonomy" id="384678"/>
    <lineage>
        <taxon>Bacteria</taxon>
        <taxon>Pseudomonadati</taxon>
        <taxon>Pseudomonadota</taxon>
        <taxon>Alphaproteobacteria</taxon>
        <taxon>Rhodobacterales</taxon>
        <taxon>Paracoccaceae</taxon>
        <taxon>Paracoccus</taxon>
    </lineage>
</organism>
<dbReference type="RefSeq" id="WP_145396289.1">
    <property type="nucleotide sequence ID" value="NZ_VLKU01000002.1"/>
</dbReference>
<dbReference type="InterPro" id="IPR011014">
    <property type="entry name" value="MscS_channel_TM-2"/>
</dbReference>
<feature type="domain" description="DUF3772" evidence="11">
    <location>
        <begin position="122"/>
        <end position="168"/>
    </location>
</feature>
<feature type="transmembrane region" description="Helical" evidence="8">
    <location>
        <begin position="440"/>
        <end position="460"/>
    </location>
</feature>
<evidence type="ECO:0000256" key="5">
    <source>
        <dbReference type="ARBA" id="ARBA00022989"/>
    </source>
</evidence>
<keyword evidence="3" id="KW-1003">Cell membrane</keyword>
<dbReference type="GO" id="GO:0008381">
    <property type="term" value="F:mechanosensitive monoatomic ion channel activity"/>
    <property type="evidence" value="ECO:0007669"/>
    <property type="project" value="UniProtKB-ARBA"/>
</dbReference>
<feature type="transmembrane region" description="Helical" evidence="8">
    <location>
        <begin position="273"/>
        <end position="291"/>
    </location>
</feature>
<feature type="transmembrane region" description="Helical" evidence="8">
    <location>
        <begin position="472"/>
        <end position="495"/>
    </location>
</feature>
<dbReference type="PROSITE" id="PS01246">
    <property type="entry name" value="UPF0003"/>
    <property type="match status" value="1"/>
</dbReference>
<dbReference type="InterPro" id="IPR010920">
    <property type="entry name" value="LSM_dom_sf"/>
</dbReference>
<evidence type="ECO:0000259" key="12">
    <source>
        <dbReference type="Pfam" id="PF21082"/>
    </source>
</evidence>
<accession>A0A562NXB7</accession>
<feature type="transmembrane region" description="Helical" evidence="8">
    <location>
        <begin position="402"/>
        <end position="428"/>
    </location>
</feature>
<dbReference type="InterPro" id="IPR011066">
    <property type="entry name" value="MscS_channel_C_sf"/>
</dbReference>
<feature type="transmembrane region" description="Helical" evidence="8">
    <location>
        <begin position="561"/>
        <end position="580"/>
    </location>
</feature>
<evidence type="ECO:0000259" key="10">
    <source>
        <dbReference type="Pfam" id="PF00924"/>
    </source>
</evidence>
<proteinExistence type="inferred from homology"/>
<evidence type="ECO:0000313" key="13">
    <source>
        <dbReference type="EMBL" id="TWI36844.1"/>
    </source>
</evidence>
<evidence type="ECO:0000259" key="11">
    <source>
        <dbReference type="Pfam" id="PF12607"/>
    </source>
</evidence>
<comment type="caution">
    <text evidence="13">The sequence shown here is derived from an EMBL/GenBank/DDBJ whole genome shotgun (WGS) entry which is preliminary data.</text>
</comment>
<feature type="domain" description="Mechanosensitive ion channel MscS C-terminal" evidence="12">
    <location>
        <begin position="682"/>
        <end position="763"/>
    </location>
</feature>
<feature type="domain" description="Mechanosensitive ion channel MscS" evidence="10">
    <location>
        <begin position="607"/>
        <end position="673"/>
    </location>
</feature>
<comment type="similarity">
    <text evidence="2">Belongs to the MscS (TC 1.A.23) family.</text>
</comment>
<dbReference type="SUPFAM" id="SSF82689">
    <property type="entry name" value="Mechanosensitive channel protein MscS (YggB), C-terminal domain"/>
    <property type="match status" value="1"/>
</dbReference>
<evidence type="ECO:0000256" key="4">
    <source>
        <dbReference type="ARBA" id="ARBA00022692"/>
    </source>
</evidence>
<dbReference type="SUPFAM" id="SSF82861">
    <property type="entry name" value="Mechanosensitive channel protein MscS (YggB), transmembrane region"/>
    <property type="match status" value="1"/>
</dbReference>
<dbReference type="EMBL" id="VLKU01000002">
    <property type="protein sequence ID" value="TWI36844.1"/>
    <property type="molecule type" value="Genomic_DNA"/>
</dbReference>
<dbReference type="SUPFAM" id="SSF50182">
    <property type="entry name" value="Sm-like ribonucleoproteins"/>
    <property type="match status" value="1"/>
</dbReference>
<gene>
    <name evidence="13" type="ORF">IQ24_00628</name>
</gene>
<name>A0A562NXB7_9RHOB</name>
<evidence type="ECO:0000256" key="9">
    <source>
        <dbReference type="SAM" id="SignalP"/>
    </source>
</evidence>
<dbReference type="Gene3D" id="2.30.30.60">
    <property type="match status" value="1"/>
</dbReference>
<dbReference type="Pfam" id="PF00924">
    <property type="entry name" value="MS_channel_2nd"/>
    <property type="match status" value="1"/>
</dbReference>
<feature type="transmembrane region" description="Helical" evidence="8">
    <location>
        <begin position="235"/>
        <end position="261"/>
    </location>
</feature>
<feature type="signal peptide" evidence="9">
    <location>
        <begin position="1"/>
        <end position="21"/>
    </location>
</feature>
<dbReference type="InterPro" id="IPR023408">
    <property type="entry name" value="MscS_beta-dom_sf"/>
</dbReference>
<dbReference type="Gene3D" id="3.30.70.100">
    <property type="match status" value="1"/>
</dbReference>
<dbReference type="Pfam" id="PF21082">
    <property type="entry name" value="MS_channel_3rd"/>
    <property type="match status" value="1"/>
</dbReference>